<evidence type="ECO:0000313" key="2">
    <source>
        <dbReference type="EMBL" id="AEP08353.1"/>
    </source>
</evidence>
<reference evidence="2 3" key="1">
    <citation type="journal article" date="2011" name="BMC Genomics">
        <title>Genomic insights into an obligate epibiotic bacterial predator: Micavibrio aeruginosavorus ARL-13.</title>
        <authorList>
            <person name="Wang Z."/>
            <person name="Kadouri D."/>
            <person name="Wu M."/>
        </authorList>
    </citation>
    <scope>NUCLEOTIDE SEQUENCE [LARGE SCALE GENOMIC DNA]</scope>
    <source>
        <strain evidence="2 3">ARL-13</strain>
    </source>
</reference>
<organism evidence="2 3">
    <name type="scientific">Micavibrio aeruginosavorus (strain ARL-13)</name>
    <dbReference type="NCBI Taxonomy" id="856793"/>
    <lineage>
        <taxon>Bacteria</taxon>
        <taxon>Pseudomonadati</taxon>
        <taxon>Bdellovibrionota</taxon>
        <taxon>Bdellovibrionia</taxon>
        <taxon>Bdellovibrionales</taxon>
        <taxon>Pseudobdellovibrionaceae</taxon>
        <taxon>Micavibrio</taxon>
    </lineage>
</organism>
<evidence type="ECO:0000313" key="3">
    <source>
        <dbReference type="Proteomes" id="UP000009286"/>
    </source>
</evidence>
<name>G2KLB7_MICAA</name>
<sequence length="41" mass="4551">MIRILLENIMGTMAMRARPVNKNHRKKAGTRAWGDGGGIKT</sequence>
<evidence type="ECO:0000256" key="1">
    <source>
        <dbReference type="SAM" id="MobiDB-lite"/>
    </source>
</evidence>
<feature type="region of interest" description="Disordered" evidence="1">
    <location>
        <begin position="20"/>
        <end position="41"/>
    </location>
</feature>
<dbReference type="Proteomes" id="UP000009286">
    <property type="component" value="Chromosome"/>
</dbReference>
<keyword evidence="3" id="KW-1185">Reference proteome</keyword>
<dbReference type="EMBL" id="CP002382">
    <property type="protein sequence ID" value="AEP08353.1"/>
    <property type="molecule type" value="Genomic_DNA"/>
</dbReference>
<proteinExistence type="predicted"/>
<feature type="compositionally biased region" description="Basic residues" evidence="1">
    <location>
        <begin position="20"/>
        <end position="29"/>
    </location>
</feature>
<accession>G2KLB7</accession>
<dbReference type="HOGENOM" id="CLU_3272717_0_0_5"/>
<protein>
    <submittedName>
        <fullName evidence="2">Uncharacterized protein</fullName>
    </submittedName>
</protein>
<dbReference type="KEGG" id="mai:MICA_5"/>
<dbReference type="AlphaFoldDB" id="G2KLB7"/>
<gene>
    <name evidence="2" type="ordered locus">MICA_5</name>
</gene>